<keyword evidence="1" id="KW-1133">Transmembrane helix</keyword>
<dbReference type="EMBL" id="HACM01003826">
    <property type="protein sequence ID" value="CRZ04268.1"/>
    <property type="molecule type" value="Transcribed_RNA"/>
</dbReference>
<feature type="transmembrane region" description="Helical" evidence="1">
    <location>
        <begin position="65"/>
        <end position="82"/>
    </location>
</feature>
<keyword evidence="1" id="KW-0472">Membrane</keyword>
<sequence>MLTTRSFFTAGSQLRMRSMAFFAFVETPLLSISASICSLALYMFSSIVSSASDPYADRLQYGLSRGWRLSLCLGMPFIMLINNRLHKKIMSSNEPSPAWFDSILAIPRLITCVAMMHRMATINAFIQSADAMSLGIFATMECLNAYFSVISMIMEYTIPFYSKSGELRSRLIDS</sequence>
<feature type="transmembrane region" description="Helical" evidence="1">
    <location>
        <begin position="21"/>
        <end position="45"/>
    </location>
</feature>
<name>A0A0H5QQE8_9EUKA</name>
<organism evidence="2">
    <name type="scientific">Spongospora subterranea</name>
    <dbReference type="NCBI Taxonomy" id="70186"/>
    <lineage>
        <taxon>Eukaryota</taxon>
        <taxon>Sar</taxon>
        <taxon>Rhizaria</taxon>
        <taxon>Endomyxa</taxon>
        <taxon>Phytomyxea</taxon>
        <taxon>Plasmodiophorida</taxon>
        <taxon>Plasmodiophoridae</taxon>
        <taxon>Spongospora</taxon>
    </lineage>
</organism>
<feature type="non-terminal residue" evidence="2">
    <location>
        <position position="174"/>
    </location>
</feature>
<dbReference type="AlphaFoldDB" id="A0A0H5QQE8"/>
<proteinExistence type="predicted"/>
<evidence type="ECO:0000313" key="2">
    <source>
        <dbReference type="EMBL" id="CRZ04268.1"/>
    </source>
</evidence>
<accession>A0A0H5QQE8</accession>
<evidence type="ECO:0000256" key="1">
    <source>
        <dbReference type="SAM" id="Phobius"/>
    </source>
</evidence>
<reference evidence="2" key="1">
    <citation type="submission" date="2015-04" db="EMBL/GenBank/DDBJ databases">
        <title>The genome sequence of the plant pathogenic Rhizarian Plasmodiophora brassicae reveals insights in its biotrophic life cycle and the origin of chitin synthesis.</title>
        <authorList>
            <person name="Schwelm A."/>
            <person name="Fogelqvist J."/>
            <person name="Knaust A."/>
            <person name="Julke S."/>
            <person name="Lilja T."/>
            <person name="Dhandapani V."/>
            <person name="Bonilla-Rosso G."/>
            <person name="Karlsson M."/>
            <person name="Shevchenko A."/>
            <person name="Choi S.R."/>
            <person name="Kim H.G."/>
            <person name="Park J.Y."/>
            <person name="Lim Y.P."/>
            <person name="Ludwig-Muller J."/>
            <person name="Dixelius C."/>
        </authorList>
    </citation>
    <scope>NUCLEOTIDE SEQUENCE</scope>
    <source>
        <tissue evidence="2">Potato root galls</tissue>
    </source>
</reference>
<keyword evidence="1" id="KW-0812">Transmembrane</keyword>
<protein>
    <submittedName>
        <fullName evidence="2">Uncharacterized protein</fullName>
    </submittedName>
</protein>